<sequence length="566" mass="63579">MGTVSAGISEKQYAIFDDGPKKMQYLQVLLAFALLAVLPIVRAIRGKFARRRALCNVRGPQSRSFATGNAVDLFNPSSLPLHRMNASLYGRIVKFNWIFGEPALFVADPKALSHILIKDKELYEECDVTGTRHLQYFMFGPGLLATIGHRHRRQRKMLNPVFSTAHIRSLTPLVQSLTFQLRGILLKEVSGDKQEVELAEKLGHLAFELIAQAGFSRSYRALEDGQSHSYVRALKELPPAATKIGTMSLLAIALGIPNLPHGLLRFIGRLLPYRDLHYTMDLIQTLYSTAQGIFRDKKSVLGSVDSDKQDSEKRKDLITILLENNSTASEEDRLADEEVVAQITSLMFAGTDTTSSAMTRVLYLLATHPDAQDRLREELIEAHWGELDYDRLMSLPYLDAICRETLRLFTPVPYRTRRSTTDIILPLQDPIIGVDGKEMREILVPKDVNLFVDLNGVNTDPTIWGHDAFEWKPERWLSPLPSSVTDARIPSVYSHSATFLAGQKACLGFKFSELEMKAILSILIPTFRLTPPDKEIVFRWGPIISPTVKGRETEPGSRLPMLLSKV</sequence>
<name>A0ACB8QV84_9AGAM</name>
<organism evidence="1 2">
    <name type="scientific">Vararia minispora EC-137</name>
    <dbReference type="NCBI Taxonomy" id="1314806"/>
    <lineage>
        <taxon>Eukaryota</taxon>
        <taxon>Fungi</taxon>
        <taxon>Dikarya</taxon>
        <taxon>Basidiomycota</taxon>
        <taxon>Agaricomycotina</taxon>
        <taxon>Agaricomycetes</taxon>
        <taxon>Russulales</taxon>
        <taxon>Lachnocladiaceae</taxon>
        <taxon>Vararia</taxon>
    </lineage>
</organism>
<proteinExistence type="predicted"/>
<comment type="caution">
    <text evidence="1">The sequence shown here is derived from an EMBL/GenBank/DDBJ whole genome shotgun (WGS) entry which is preliminary data.</text>
</comment>
<reference evidence="1" key="2">
    <citation type="journal article" date="2022" name="New Phytol.">
        <title>Evolutionary transition to the ectomycorrhizal habit in the genomes of a hyperdiverse lineage of mushroom-forming fungi.</title>
        <authorList>
            <person name="Looney B."/>
            <person name="Miyauchi S."/>
            <person name="Morin E."/>
            <person name="Drula E."/>
            <person name="Courty P.E."/>
            <person name="Kohler A."/>
            <person name="Kuo A."/>
            <person name="LaButti K."/>
            <person name="Pangilinan J."/>
            <person name="Lipzen A."/>
            <person name="Riley R."/>
            <person name="Andreopoulos W."/>
            <person name="He G."/>
            <person name="Johnson J."/>
            <person name="Nolan M."/>
            <person name="Tritt A."/>
            <person name="Barry K.W."/>
            <person name="Grigoriev I.V."/>
            <person name="Nagy L.G."/>
            <person name="Hibbett D."/>
            <person name="Henrissat B."/>
            <person name="Matheny P.B."/>
            <person name="Labbe J."/>
            <person name="Martin F.M."/>
        </authorList>
    </citation>
    <scope>NUCLEOTIDE SEQUENCE</scope>
    <source>
        <strain evidence="1">EC-137</strain>
    </source>
</reference>
<reference evidence="1" key="1">
    <citation type="submission" date="2021-02" db="EMBL/GenBank/DDBJ databases">
        <authorList>
            <consortium name="DOE Joint Genome Institute"/>
            <person name="Ahrendt S."/>
            <person name="Looney B.P."/>
            <person name="Miyauchi S."/>
            <person name="Morin E."/>
            <person name="Drula E."/>
            <person name="Courty P.E."/>
            <person name="Chicoki N."/>
            <person name="Fauchery L."/>
            <person name="Kohler A."/>
            <person name="Kuo A."/>
            <person name="Labutti K."/>
            <person name="Pangilinan J."/>
            <person name="Lipzen A."/>
            <person name="Riley R."/>
            <person name="Andreopoulos W."/>
            <person name="He G."/>
            <person name="Johnson J."/>
            <person name="Barry K.W."/>
            <person name="Grigoriev I.V."/>
            <person name="Nagy L."/>
            <person name="Hibbett D."/>
            <person name="Henrissat B."/>
            <person name="Matheny P.B."/>
            <person name="Labbe J."/>
            <person name="Martin F."/>
        </authorList>
    </citation>
    <scope>NUCLEOTIDE SEQUENCE</scope>
    <source>
        <strain evidence="1">EC-137</strain>
    </source>
</reference>
<keyword evidence="2" id="KW-1185">Reference proteome</keyword>
<accession>A0ACB8QV84</accession>
<dbReference type="Proteomes" id="UP000814128">
    <property type="component" value="Unassembled WGS sequence"/>
</dbReference>
<evidence type="ECO:0000313" key="2">
    <source>
        <dbReference type="Proteomes" id="UP000814128"/>
    </source>
</evidence>
<gene>
    <name evidence="1" type="ORF">K488DRAFT_82984</name>
</gene>
<dbReference type="EMBL" id="MU273483">
    <property type="protein sequence ID" value="KAI0035540.1"/>
    <property type="molecule type" value="Genomic_DNA"/>
</dbReference>
<protein>
    <submittedName>
        <fullName evidence="1">Cytochrome P450</fullName>
    </submittedName>
</protein>
<evidence type="ECO:0000313" key="1">
    <source>
        <dbReference type="EMBL" id="KAI0035540.1"/>
    </source>
</evidence>